<dbReference type="AlphaFoldDB" id="A0A0A8HSA1"/>
<protein>
    <submittedName>
        <fullName evidence="1">DUF2538 family protein</fullName>
    </submittedName>
</protein>
<proteinExistence type="predicted"/>
<evidence type="ECO:0000313" key="1">
    <source>
        <dbReference type="EMBL" id="RIO45723.1"/>
    </source>
</evidence>
<reference evidence="1 2" key="1">
    <citation type="journal article" date="2016" name="Front. Microbiol.">
        <title>Comprehensive Phylogenetic Analysis of Bovine Non-aureus Staphylococci Species Based on Whole-Genome Sequencing.</title>
        <authorList>
            <person name="Naushad S."/>
            <person name="Barkema H.W."/>
            <person name="Luby C."/>
            <person name="Condas L.A."/>
            <person name="Nobrega D.B."/>
            <person name="Carson D.A."/>
            <person name="De Buck J."/>
        </authorList>
    </citation>
    <scope>NUCLEOTIDE SEQUENCE [LARGE SCALE GENOMIC DNA]</scope>
    <source>
        <strain evidence="1 2">SNUC 5959</strain>
    </source>
</reference>
<dbReference type="STRING" id="1284.SHYC_09100"/>
<accession>A0A0A8HSA1</accession>
<evidence type="ECO:0000313" key="2">
    <source>
        <dbReference type="Proteomes" id="UP000285625"/>
    </source>
</evidence>
<dbReference type="Proteomes" id="UP000285625">
    <property type="component" value="Unassembled WGS sequence"/>
</dbReference>
<dbReference type="Pfam" id="PF10804">
    <property type="entry name" value="DUF2538"/>
    <property type="match status" value="1"/>
</dbReference>
<dbReference type="KEGG" id="shu:SHYC_09100"/>
<sequence length="156" mass="18167">MSRHTYEKINQINGMFTMLEQQIIHSKDMAHFRSELFYVNHAHRENYEALLVYYSDSEVNPVINAACYIVALPEIFDAIDVFDSPLPFSWVYNEKGLTPEMQSLSVPIQYLVAAALEVTDVNIFKPSGYTMGMNNWNLVQMRIFWQYTALVRQQAE</sequence>
<dbReference type="RefSeq" id="WP_039646411.1">
    <property type="nucleotide sequence ID" value="NZ_CP008747.1"/>
</dbReference>
<gene>
    <name evidence="1" type="ORF">BUZ57_06840</name>
</gene>
<organism evidence="1 2">
    <name type="scientific">Staphylococcus hyicus</name>
    <dbReference type="NCBI Taxonomy" id="1284"/>
    <lineage>
        <taxon>Bacteria</taxon>
        <taxon>Bacillati</taxon>
        <taxon>Bacillota</taxon>
        <taxon>Bacilli</taxon>
        <taxon>Bacillales</taxon>
        <taxon>Staphylococcaceae</taxon>
        <taxon>Staphylococcus</taxon>
    </lineage>
</organism>
<dbReference type="HOGENOM" id="CLU_1685497_0_0_9"/>
<dbReference type="EMBL" id="QXVO01000017">
    <property type="protein sequence ID" value="RIO45723.1"/>
    <property type="molecule type" value="Genomic_DNA"/>
</dbReference>
<name>A0A0A8HSA1_STAHY</name>
<dbReference type="InterPro" id="IPR024469">
    <property type="entry name" value="DUF2538"/>
</dbReference>
<comment type="caution">
    <text evidence="1">The sequence shown here is derived from an EMBL/GenBank/DDBJ whole genome shotgun (WGS) entry which is preliminary data.</text>
</comment>
<dbReference type="GeneID" id="41073598"/>